<accession>A0A182S2H0</accession>
<dbReference type="AlphaFoldDB" id="A0A182S2H0"/>
<protein>
    <submittedName>
        <fullName evidence="1">Uncharacterized protein</fullName>
    </submittedName>
</protein>
<dbReference type="VEuPathDB" id="VectorBase:AFUN014649"/>
<evidence type="ECO:0000313" key="1">
    <source>
        <dbReference type="EnsemblMetazoa" id="AFUN014649-PA"/>
    </source>
</evidence>
<reference evidence="1" key="1">
    <citation type="submission" date="2020-05" db="UniProtKB">
        <authorList>
            <consortium name="EnsemblMetazoa"/>
        </authorList>
    </citation>
    <scope>IDENTIFICATION</scope>
    <source>
        <strain evidence="1">FUMOZ</strain>
    </source>
</reference>
<name>A0A182S2H0_ANOFN</name>
<proteinExistence type="predicted"/>
<organism evidence="1">
    <name type="scientific">Anopheles funestus</name>
    <name type="common">African malaria mosquito</name>
    <dbReference type="NCBI Taxonomy" id="62324"/>
    <lineage>
        <taxon>Eukaryota</taxon>
        <taxon>Metazoa</taxon>
        <taxon>Ecdysozoa</taxon>
        <taxon>Arthropoda</taxon>
        <taxon>Hexapoda</taxon>
        <taxon>Insecta</taxon>
        <taxon>Pterygota</taxon>
        <taxon>Neoptera</taxon>
        <taxon>Endopterygota</taxon>
        <taxon>Diptera</taxon>
        <taxon>Nematocera</taxon>
        <taxon>Culicoidea</taxon>
        <taxon>Culicidae</taxon>
        <taxon>Anophelinae</taxon>
        <taxon>Anopheles</taxon>
    </lineage>
</organism>
<sequence>MNPHTCTVTDITGGFEEGLFTISDQLQLLAAVPLVSEKFWSKIAEKPKRSKVQDLLLVDVL</sequence>
<dbReference type="EnsemblMetazoa" id="AFUN014649-RA">
    <property type="protein sequence ID" value="AFUN014649-PA"/>
    <property type="gene ID" value="AFUN014649"/>
</dbReference>